<accession>A0A9N9SP84</accession>
<keyword evidence="2" id="KW-1185">Reference proteome</keyword>
<reference evidence="1" key="1">
    <citation type="submission" date="2022-01" db="EMBL/GenBank/DDBJ databases">
        <authorList>
            <person name="King R."/>
        </authorList>
    </citation>
    <scope>NUCLEOTIDE SEQUENCE</scope>
</reference>
<evidence type="ECO:0000313" key="1">
    <source>
        <dbReference type="EMBL" id="CAG9828020.1"/>
    </source>
</evidence>
<organism evidence="1 2">
    <name type="scientific">Diabrotica balteata</name>
    <name type="common">Banded cucumber beetle</name>
    <dbReference type="NCBI Taxonomy" id="107213"/>
    <lineage>
        <taxon>Eukaryota</taxon>
        <taxon>Metazoa</taxon>
        <taxon>Ecdysozoa</taxon>
        <taxon>Arthropoda</taxon>
        <taxon>Hexapoda</taxon>
        <taxon>Insecta</taxon>
        <taxon>Pterygota</taxon>
        <taxon>Neoptera</taxon>
        <taxon>Endopterygota</taxon>
        <taxon>Coleoptera</taxon>
        <taxon>Polyphaga</taxon>
        <taxon>Cucujiformia</taxon>
        <taxon>Chrysomeloidea</taxon>
        <taxon>Chrysomelidae</taxon>
        <taxon>Galerucinae</taxon>
        <taxon>Diabroticina</taxon>
        <taxon>Diabroticites</taxon>
        <taxon>Diabrotica</taxon>
    </lineage>
</organism>
<evidence type="ECO:0000313" key="2">
    <source>
        <dbReference type="Proteomes" id="UP001153709"/>
    </source>
</evidence>
<dbReference type="Proteomes" id="UP001153709">
    <property type="component" value="Chromosome 1"/>
</dbReference>
<dbReference type="OrthoDB" id="6744003at2759"/>
<protein>
    <submittedName>
        <fullName evidence="1">Uncharacterized protein</fullName>
    </submittedName>
</protein>
<sequence>MYVDIIVWYCINGILELALSDAIDEVEAANHFQIFMDRIYSIYSKSLRKPTGILQVYLKADTTTPKN</sequence>
<gene>
    <name evidence="1" type="ORF">DIABBA_LOCUS1969</name>
</gene>
<dbReference type="EMBL" id="OU898276">
    <property type="protein sequence ID" value="CAG9828020.1"/>
    <property type="molecule type" value="Genomic_DNA"/>
</dbReference>
<dbReference type="AlphaFoldDB" id="A0A9N9SP84"/>
<proteinExistence type="predicted"/>
<name>A0A9N9SP84_DIABA</name>